<accession>A0ABR1T3K5</accession>
<keyword evidence="3" id="KW-1185">Reference proteome</keyword>
<keyword evidence="1" id="KW-0472">Membrane</keyword>
<comment type="caution">
    <text evidence="2">The sequence shown here is derived from an EMBL/GenBank/DDBJ whole genome shotgun (WGS) entry which is preliminary data.</text>
</comment>
<reference evidence="2 3" key="1">
    <citation type="submission" date="2023-01" db="EMBL/GenBank/DDBJ databases">
        <title>Analysis of 21 Apiospora genomes using comparative genomics revels a genus with tremendous synthesis potential of carbohydrate active enzymes and secondary metabolites.</title>
        <authorList>
            <person name="Sorensen T."/>
        </authorList>
    </citation>
    <scope>NUCLEOTIDE SEQUENCE [LARGE SCALE GENOMIC DNA]</scope>
    <source>
        <strain evidence="2 3">CBS 135458</strain>
    </source>
</reference>
<proteinExistence type="predicted"/>
<keyword evidence="1" id="KW-1133">Transmembrane helix</keyword>
<dbReference type="RefSeq" id="XP_066708714.1">
    <property type="nucleotide sequence ID" value="XM_066865585.1"/>
</dbReference>
<evidence type="ECO:0000313" key="2">
    <source>
        <dbReference type="EMBL" id="KAK8041169.1"/>
    </source>
</evidence>
<feature type="transmembrane region" description="Helical" evidence="1">
    <location>
        <begin position="118"/>
        <end position="139"/>
    </location>
</feature>
<sequence>MASTSASTSGSPVAASASNVTVVPPAAGQQQQAGFHAAPSAHIHVPMQQQHTFQLTPEMEQGIKAAVAATNPTPALHPRKERSSWLMAKYFLRCSTLFACVGVIIGEVIVAITQRAELDTAICVIWGLIYACWHTLRLIELKKKKGIETITPLILIIDGLLLVAAVICVGLLMWRLIDGALGGSPEWHSAALQDRGVIFLIIISSVGQALRGKYQERELPRDANNIDACSSMPGFEAGCDYQLDVQPEQARAAAGVASERIQT</sequence>
<dbReference type="Proteomes" id="UP001480595">
    <property type="component" value="Unassembled WGS sequence"/>
</dbReference>
<dbReference type="GeneID" id="92098648"/>
<dbReference type="EMBL" id="JAQQWL010000015">
    <property type="protein sequence ID" value="KAK8041169.1"/>
    <property type="molecule type" value="Genomic_DNA"/>
</dbReference>
<keyword evidence="1" id="KW-0812">Transmembrane</keyword>
<protein>
    <submittedName>
        <fullName evidence="2">Uncharacterized protein</fullName>
    </submittedName>
</protein>
<gene>
    <name evidence="2" type="ORF">PG994_014176</name>
</gene>
<feature type="transmembrane region" description="Helical" evidence="1">
    <location>
        <begin position="90"/>
        <end position="112"/>
    </location>
</feature>
<feature type="transmembrane region" description="Helical" evidence="1">
    <location>
        <begin position="151"/>
        <end position="177"/>
    </location>
</feature>
<evidence type="ECO:0000313" key="3">
    <source>
        <dbReference type="Proteomes" id="UP001480595"/>
    </source>
</evidence>
<organism evidence="2 3">
    <name type="scientific">Apiospora phragmitis</name>
    <dbReference type="NCBI Taxonomy" id="2905665"/>
    <lineage>
        <taxon>Eukaryota</taxon>
        <taxon>Fungi</taxon>
        <taxon>Dikarya</taxon>
        <taxon>Ascomycota</taxon>
        <taxon>Pezizomycotina</taxon>
        <taxon>Sordariomycetes</taxon>
        <taxon>Xylariomycetidae</taxon>
        <taxon>Amphisphaeriales</taxon>
        <taxon>Apiosporaceae</taxon>
        <taxon>Apiospora</taxon>
    </lineage>
</organism>
<name>A0ABR1T3K5_9PEZI</name>
<evidence type="ECO:0000256" key="1">
    <source>
        <dbReference type="SAM" id="Phobius"/>
    </source>
</evidence>